<protein>
    <submittedName>
        <fullName evidence="1">Uncharacterized protein</fullName>
    </submittedName>
</protein>
<name>A0A848RDZ0_9FIRM</name>
<proteinExistence type="predicted"/>
<dbReference type="EMBL" id="JABDSR010000001">
    <property type="protein sequence ID" value="NMW84245.1"/>
    <property type="molecule type" value="Genomic_DNA"/>
</dbReference>
<comment type="caution">
    <text evidence="1">The sequence shown here is derived from an EMBL/GenBank/DDBJ whole genome shotgun (WGS) entry which is preliminary data.</text>
</comment>
<dbReference type="AlphaFoldDB" id="A0A848RDZ0"/>
<reference evidence="1" key="1">
    <citation type="submission" date="2020-04" db="EMBL/GenBank/DDBJ databases">
        <title>Peptoniphilus sp. nov. isolated from swine feces.</title>
        <authorList>
            <person name="Ryu S.W."/>
        </authorList>
    </citation>
    <scope>NUCLEOTIDE SEQUENCE [LARGE SCALE GENOMIC DNA]</scope>
    <source>
        <strain evidence="1">AGMB00490</strain>
    </source>
</reference>
<evidence type="ECO:0000313" key="1">
    <source>
        <dbReference type="EMBL" id="NMW84245.1"/>
    </source>
</evidence>
<gene>
    <name evidence="1" type="ORF">HKO22_00610</name>
</gene>
<sequence>MIYQEALKAMKNRSKVKAAGIVYKHINAIIFRKTESKEIIEIELQSNCQNSVTIVDIAQAEVSDES</sequence>
<organism evidence="1 2">
    <name type="scientific">Peptoniphilus faecalis</name>
    <dbReference type="NCBI Taxonomy" id="2731255"/>
    <lineage>
        <taxon>Bacteria</taxon>
        <taxon>Bacillati</taxon>
        <taxon>Bacillota</taxon>
        <taxon>Tissierellia</taxon>
        <taxon>Tissierellales</taxon>
        <taxon>Peptoniphilaceae</taxon>
        <taxon>Peptoniphilus</taxon>
    </lineage>
</organism>
<evidence type="ECO:0000313" key="2">
    <source>
        <dbReference type="Proteomes" id="UP000568273"/>
    </source>
</evidence>
<dbReference type="RefSeq" id="WP_169967757.1">
    <property type="nucleotide sequence ID" value="NZ_JABDSR010000001.1"/>
</dbReference>
<keyword evidence="2" id="KW-1185">Reference proteome</keyword>
<accession>A0A848RDZ0</accession>
<dbReference type="Proteomes" id="UP000568273">
    <property type="component" value="Unassembled WGS sequence"/>
</dbReference>